<dbReference type="PRINTS" id="PR00300">
    <property type="entry name" value="CLPPROTEASEA"/>
</dbReference>
<dbReference type="AlphaFoldDB" id="A0A1T4LUS8"/>
<evidence type="ECO:0000259" key="3">
    <source>
        <dbReference type="Pfam" id="PF07724"/>
    </source>
</evidence>
<dbReference type="GO" id="GO:0016887">
    <property type="term" value="F:ATP hydrolysis activity"/>
    <property type="evidence" value="ECO:0007669"/>
    <property type="project" value="InterPro"/>
</dbReference>
<dbReference type="Pfam" id="PF07724">
    <property type="entry name" value="AAA_2"/>
    <property type="match status" value="1"/>
</dbReference>
<dbReference type="SUPFAM" id="SSF52540">
    <property type="entry name" value="P-loop containing nucleoside triphosphate hydrolases"/>
    <property type="match status" value="1"/>
</dbReference>
<dbReference type="GO" id="GO:0005737">
    <property type="term" value="C:cytoplasm"/>
    <property type="evidence" value="ECO:0007669"/>
    <property type="project" value="TreeGrafter"/>
</dbReference>
<dbReference type="InterPro" id="IPR001270">
    <property type="entry name" value="ClpA/B"/>
</dbReference>
<feature type="domain" description="ATPase AAA-type core" evidence="3">
    <location>
        <begin position="321"/>
        <end position="465"/>
    </location>
</feature>
<dbReference type="GO" id="GO:0034605">
    <property type="term" value="P:cellular response to heat"/>
    <property type="evidence" value="ECO:0007669"/>
    <property type="project" value="TreeGrafter"/>
</dbReference>
<dbReference type="InterPro" id="IPR050130">
    <property type="entry name" value="ClpA_ClpB"/>
</dbReference>
<dbReference type="PANTHER" id="PTHR11638">
    <property type="entry name" value="ATP-DEPENDENT CLP PROTEASE"/>
    <property type="match status" value="1"/>
</dbReference>
<keyword evidence="1" id="KW-0547">Nucleotide-binding</keyword>
<accession>A0A1T4LUS8</accession>
<dbReference type="RefSeq" id="WP_078747261.1">
    <property type="nucleotide sequence ID" value="NZ_CP137850.1"/>
</dbReference>
<evidence type="ECO:0000313" key="5">
    <source>
        <dbReference type="Proteomes" id="UP000190389"/>
    </source>
</evidence>
<dbReference type="InterPro" id="IPR027417">
    <property type="entry name" value="P-loop_NTPase"/>
</dbReference>
<dbReference type="STRING" id="171291.SAMN02745154_00547"/>
<dbReference type="EMBL" id="FUXF01000021">
    <property type="protein sequence ID" value="SJZ58483.1"/>
    <property type="molecule type" value="Genomic_DNA"/>
</dbReference>
<sequence length="559" mass="66206">MTNRLQQIRNKRLNKQKKSKSDIENVYLDSISQLKLENDFYYIDYDLFSKEVNNFISNSVNFCFRDSDYDTVEKVLSNISHINDNLSIYIFDCKKIFQSDNKTTKWDEFEEYFNNFIVFLSSFLLSNPDKKFLVYFKNIFDFDEGATYISNRNYFTFYDYLINILDIKNTSFAFNYNSIINAKQLFHNDMLSKFVSMIIRNDGVDKQIIIQDYINQLNEIRKHKLNQINICYITTKILAYSNDIYNDINYIFNIAINDNKEITIHEITKSINKYFFISDKLIYQNNIEKKLNKDIVGQKHIIQELSKYLYFTVNKINNNNYSFFFLGKSGIGKTQTAKSISKNFTNNNLIYIDCSRLDNYQNWIELIIGNNEHPNSLCNKLLIQKNNVILFDEIEKSNFIKQFPHVLEEILDENFIVNIDNKKIPFNNNIIIFTSNLYIKEITETNLNSNHVSCLLKNYFSEKFIKDITNLFMFNDLGTNELTTLAKRNLKAISDSRHIKFINPNEYIKQLIINQNLSNSRELTTKINADLSKLSLEKQEGIIKIYFDTLLNRLEKANE</sequence>
<organism evidence="4 5">
    <name type="scientific">Mycoplasmopsis verecunda</name>
    <dbReference type="NCBI Taxonomy" id="171291"/>
    <lineage>
        <taxon>Bacteria</taxon>
        <taxon>Bacillati</taxon>
        <taxon>Mycoplasmatota</taxon>
        <taxon>Mycoplasmoidales</taxon>
        <taxon>Metamycoplasmataceae</taxon>
        <taxon>Mycoplasmopsis</taxon>
    </lineage>
</organism>
<keyword evidence="5" id="KW-1185">Reference proteome</keyword>
<dbReference type="Proteomes" id="UP000190389">
    <property type="component" value="Unassembled WGS sequence"/>
</dbReference>
<name>A0A1T4LUS8_9BACT</name>
<protein>
    <submittedName>
        <fullName evidence="4">AAA domain (Cdc48 subfamily)</fullName>
    </submittedName>
</protein>
<dbReference type="InterPro" id="IPR003959">
    <property type="entry name" value="ATPase_AAA_core"/>
</dbReference>
<dbReference type="OrthoDB" id="9803641at2"/>
<reference evidence="5" key="1">
    <citation type="submission" date="2017-02" db="EMBL/GenBank/DDBJ databases">
        <authorList>
            <person name="Varghese N."/>
            <person name="Submissions S."/>
        </authorList>
    </citation>
    <scope>NUCLEOTIDE SEQUENCE [LARGE SCALE GENOMIC DNA]</scope>
    <source>
        <strain evidence="5">ATCC 27862</strain>
    </source>
</reference>
<dbReference type="GO" id="GO:0005524">
    <property type="term" value="F:ATP binding"/>
    <property type="evidence" value="ECO:0007669"/>
    <property type="project" value="UniProtKB-KW"/>
</dbReference>
<gene>
    <name evidence="4" type="ORF">SAMN02745154_00547</name>
</gene>
<evidence type="ECO:0000313" key="4">
    <source>
        <dbReference type="EMBL" id="SJZ58483.1"/>
    </source>
</evidence>
<proteinExistence type="predicted"/>
<evidence type="ECO:0000256" key="1">
    <source>
        <dbReference type="ARBA" id="ARBA00022741"/>
    </source>
</evidence>
<keyword evidence="2" id="KW-0067">ATP-binding</keyword>
<dbReference type="PANTHER" id="PTHR11638:SF18">
    <property type="entry name" value="HEAT SHOCK PROTEIN 104"/>
    <property type="match status" value="1"/>
</dbReference>
<dbReference type="Gene3D" id="3.40.50.300">
    <property type="entry name" value="P-loop containing nucleotide triphosphate hydrolases"/>
    <property type="match status" value="1"/>
</dbReference>
<evidence type="ECO:0000256" key="2">
    <source>
        <dbReference type="ARBA" id="ARBA00022840"/>
    </source>
</evidence>